<dbReference type="Pfam" id="PF13231">
    <property type="entry name" value="PMT_2"/>
    <property type="match status" value="1"/>
</dbReference>
<evidence type="ECO:0000259" key="9">
    <source>
        <dbReference type="Pfam" id="PF13231"/>
    </source>
</evidence>
<protein>
    <submittedName>
        <fullName evidence="10">DUF2723 domain-containing protein</fullName>
    </submittedName>
</protein>
<dbReference type="AlphaFoldDB" id="A0AAE3H4R6"/>
<comment type="caution">
    <text evidence="10">The sequence shown here is derived from an EMBL/GenBank/DDBJ whole genome shotgun (WGS) entry which is preliminary data.</text>
</comment>
<dbReference type="EMBL" id="RJUF01000045">
    <property type="protein sequence ID" value="MCP9763891.1"/>
    <property type="molecule type" value="Genomic_DNA"/>
</dbReference>
<feature type="transmembrane region" description="Helical" evidence="8">
    <location>
        <begin position="384"/>
        <end position="402"/>
    </location>
</feature>
<reference evidence="10 11" key="1">
    <citation type="submission" date="2018-11" db="EMBL/GenBank/DDBJ databases">
        <title>Novel bacteria species description.</title>
        <authorList>
            <person name="Han J.-H."/>
        </authorList>
    </citation>
    <scope>NUCLEOTIDE SEQUENCE [LARGE SCALE GENOMIC DNA]</scope>
    <source>
        <strain evidence="10 11">KCTC23259</strain>
    </source>
</reference>
<feature type="transmembrane region" description="Helical" evidence="8">
    <location>
        <begin position="102"/>
        <end position="122"/>
    </location>
</feature>
<keyword evidence="4" id="KW-0808">Transferase</keyword>
<dbReference type="GO" id="GO:0005886">
    <property type="term" value="C:plasma membrane"/>
    <property type="evidence" value="ECO:0007669"/>
    <property type="project" value="UniProtKB-SubCell"/>
</dbReference>
<feature type="transmembrane region" description="Helical" evidence="8">
    <location>
        <begin position="183"/>
        <end position="199"/>
    </location>
</feature>
<feature type="transmembrane region" description="Helical" evidence="8">
    <location>
        <begin position="355"/>
        <end position="372"/>
    </location>
</feature>
<evidence type="ECO:0000313" key="10">
    <source>
        <dbReference type="EMBL" id="MCP9763891.1"/>
    </source>
</evidence>
<dbReference type="Proteomes" id="UP001204144">
    <property type="component" value="Unassembled WGS sequence"/>
</dbReference>
<evidence type="ECO:0000256" key="7">
    <source>
        <dbReference type="ARBA" id="ARBA00023136"/>
    </source>
</evidence>
<keyword evidence="7 8" id="KW-0472">Membrane</keyword>
<feature type="transmembrane region" description="Helical" evidence="8">
    <location>
        <begin position="219"/>
        <end position="239"/>
    </location>
</feature>
<evidence type="ECO:0000256" key="5">
    <source>
        <dbReference type="ARBA" id="ARBA00022692"/>
    </source>
</evidence>
<keyword evidence="11" id="KW-1185">Reference proteome</keyword>
<evidence type="ECO:0000256" key="8">
    <source>
        <dbReference type="SAM" id="Phobius"/>
    </source>
</evidence>
<feature type="transmembrane region" description="Helical" evidence="8">
    <location>
        <begin position="332"/>
        <end position="350"/>
    </location>
</feature>
<dbReference type="GO" id="GO:0016763">
    <property type="term" value="F:pentosyltransferase activity"/>
    <property type="evidence" value="ECO:0007669"/>
    <property type="project" value="TreeGrafter"/>
</dbReference>
<evidence type="ECO:0000256" key="1">
    <source>
        <dbReference type="ARBA" id="ARBA00004651"/>
    </source>
</evidence>
<feature type="domain" description="Glycosyltransferase RgtA/B/C/D-like" evidence="9">
    <location>
        <begin position="89"/>
        <end position="229"/>
    </location>
</feature>
<dbReference type="PANTHER" id="PTHR33908">
    <property type="entry name" value="MANNOSYLTRANSFERASE YKCB-RELATED"/>
    <property type="match status" value="1"/>
</dbReference>
<keyword evidence="2" id="KW-1003">Cell membrane</keyword>
<dbReference type="GO" id="GO:0009103">
    <property type="term" value="P:lipopolysaccharide biosynthetic process"/>
    <property type="evidence" value="ECO:0007669"/>
    <property type="project" value="UniProtKB-ARBA"/>
</dbReference>
<gene>
    <name evidence="10" type="ORF">EGI31_13095</name>
</gene>
<proteinExistence type="predicted"/>
<feature type="transmembrane region" description="Helical" evidence="8">
    <location>
        <begin position="153"/>
        <end position="171"/>
    </location>
</feature>
<keyword evidence="6 8" id="KW-1133">Transmembrane helix</keyword>
<organism evidence="10 11">
    <name type="scientific">Lacihabitans soyangensis</name>
    <dbReference type="NCBI Taxonomy" id="869394"/>
    <lineage>
        <taxon>Bacteria</taxon>
        <taxon>Pseudomonadati</taxon>
        <taxon>Bacteroidota</taxon>
        <taxon>Cytophagia</taxon>
        <taxon>Cytophagales</taxon>
        <taxon>Leadbetterellaceae</taxon>
        <taxon>Lacihabitans</taxon>
    </lineage>
</organism>
<evidence type="ECO:0000256" key="2">
    <source>
        <dbReference type="ARBA" id="ARBA00022475"/>
    </source>
</evidence>
<evidence type="ECO:0000256" key="4">
    <source>
        <dbReference type="ARBA" id="ARBA00022679"/>
    </source>
</evidence>
<dbReference type="PANTHER" id="PTHR33908:SF11">
    <property type="entry name" value="MEMBRANE PROTEIN"/>
    <property type="match status" value="1"/>
</dbReference>
<feature type="transmembrane region" description="Helical" evidence="8">
    <location>
        <begin position="307"/>
        <end position="326"/>
    </location>
</feature>
<dbReference type="InterPro" id="IPR050297">
    <property type="entry name" value="LipidA_mod_glycosyltrf_83"/>
</dbReference>
<sequence>MRKYGLLFLLIAIASFLRFSNLDNRGLFTDEKFTLLNANGIWVGGGNQIDIFNKPFFTPQDFWSPKNVEDYFEAIAHSDFGTHIVYNGLLHYWMELFGNSDYSIRFLSAVFSLLTVIVVYLFSLEVFKNHTVAFLSGFLLALDPLNIAQSHIARSYTLSFLLVLLATYYFLEIFRGNKKSRNFIIYAVLVGLCMLNHYLNFLVPLSHGLVFLFTKNKKHLWFGFISAAVFNVLLMLYWFNWGGGYLAMNFLKDKNEKHLKLAQLNINSPEAAVQLSTPALVTKKTIELVFDSSIFTQGLFLRLNSGLKNVAVTFAIFLLLLGAYYFKSKQKLYISLVVAAVVLLAVNHAIMEDIIIANCFYFVVFFALEFIFKRPEETSSQPQFILVAVSALMFILPILFVLNDALKNGHTTSLTHRYIGVASPFVAILLGFGINRFLKFSKLAFFLMIFVFLHQYQPVKFEIMSYFADKSNLNAWFEPARVPNPYATAAKSILEKYQESDTLYIPGGYQEFYVQVFAKEKVVNYNDAQYLNLYLPKKSNIPEKIDVNERDKVFLKKGNGEKLLIFDFEGTKYRY</sequence>
<evidence type="ECO:0000256" key="6">
    <source>
        <dbReference type="ARBA" id="ARBA00022989"/>
    </source>
</evidence>
<keyword evidence="3" id="KW-0328">Glycosyltransferase</keyword>
<name>A0AAE3H4R6_9BACT</name>
<dbReference type="RefSeq" id="WP_255037653.1">
    <property type="nucleotide sequence ID" value="NZ_RJUF01000045.1"/>
</dbReference>
<evidence type="ECO:0000313" key="11">
    <source>
        <dbReference type="Proteomes" id="UP001204144"/>
    </source>
</evidence>
<accession>A0AAE3H4R6</accession>
<keyword evidence="5 8" id="KW-0812">Transmembrane</keyword>
<evidence type="ECO:0000256" key="3">
    <source>
        <dbReference type="ARBA" id="ARBA00022676"/>
    </source>
</evidence>
<feature type="transmembrane region" description="Helical" evidence="8">
    <location>
        <begin position="414"/>
        <end position="434"/>
    </location>
</feature>
<comment type="subcellular location">
    <subcellularLocation>
        <location evidence="1">Cell membrane</location>
        <topology evidence="1">Multi-pass membrane protein</topology>
    </subcellularLocation>
</comment>
<dbReference type="InterPro" id="IPR038731">
    <property type="entry name" value="RgtA/B/C-like"/>
</dbReference>